<sequence length="352" mass="38496">MDHPRSRSLSRPPPYETSTTPLPSTPQHQRAASGGTITPLTALHTKSLSSIPSVAAPAPVVAPARAATVPRRRSSPVIVSASILEPRIAVVLKVPKPWRPWLFFSRLLSICPAIFWGLRPALQLVTRALLALPLSALLEAAADMGVNVGEAAHNSQWKEAAVAQTPLICPAGSPGTWPTPRGRPFMYPWTEMVLGVIWCGVSGYLSFFFADCLMSRWLIRYSPQAAIIRLLTINCLNAFLTERILFVVGGFDDARLLLPGWISIATTLTICYHITQRKINIKKETSTSINIFSIASFLSMVALLAHLHSDRSDYPVPPIYQYGMAFLEYWQAWRNGGDGAGRPSSAAAKCEL</sequence>
<keyword evidence="2" id="KW-0812">Transmembrane</keyword>
<keyword evidence="2" id="KW-1133">Transmembrane helix</keyword>
<dbReference type="OrthoDB" id="2139606at2759"/>
<evidence type="ECO:0000313" key="3">
    <source>
        <dbReference type="EMBL" id="KAH6688870.1"/>
    </source>
</evidence>
<feature type="transmembrane region" description="Helical" evidence="2">
    <location>
        <begin position="287"/>
        <end position="307"/>
    </location>
</feature>
<dbReference type="AlphaFoldDB" id="A0A9P8VFA8"/>
<accession>A0A9P8VFA8</accession>
<dbReference type="GO" id="GO:0005789">
    <property type="term" value="C:endoplasmic reticulum membrane"/>
    <property type="evidence" value="ECO:0007669"/>
    <property type="project" value="InterPro"/>
</dbReference>
<evidence type="ECO:0000313" key="4">
    <source>
        <dbReference type="Proteomes" id="UP000770015"/>
    </source>
</evidence>
<dbReference type="PANTHER" id="PTHR28147:SF1">
    <property type="entry name" value="N-GLYCOSYLATION PROTEIN EOS1"/>
    <property type="match status" value="1"/>
</dbReference>
<protein>
    <submittedName>
        <fullName evidence="3">N-glycosylation protein-domain-containing protein</fullName>
    </submittedName>
</protein>
<feature type="transmembrane region" description="Helical" evidence="2">
    <location>
        <begin position="192"/>
        <end position="214"/>
    </location>
</feature>
<evidence type="ECO:0000256" key="1">
    <source>
        <dbReference type="SAM" id="MobiDB-lite"/>
    </source>
</evidence>
<keyword evidence="4" id="KW-1185">Reference proteome</keyword>
<name>A0A9P8VFA8_9PEZI</name>
<feature type="transmembrane region" description="Helical" evidence="2">
    <location>
        <begin position="256"/>
        <end position="275"/>
    </location>
</feature>
<proteinExistence type="predicted"/>
<evidence type="ECO:0000256" key="2">
    <source>
        <dbReference type="SAM" id="Phobius"/>
    </source>
</evidence>
<dbReference type="InterPro" id="IPR021100">
    <property type="entry name" value="N-glycosylation_EOS1"/>
</dbReference>
<comment type="caution">
    <text evidence="3">The sequence shown here is derived from an EMBL/GenBank/DDBJ whole genome shotgun (WGS) entry which is preliminary data.</text>
</comment>
<feature type="transmembrane region" description="Helical" evidence="2">
    <location>
        <begin position="226"/>
        <end position="250"/>
    </location>
</feature>
<dbReference type="GO" id="GO:0034599">
    <property type="term" value="P:cellular response to oxidative stress"/>
    <property type="evidence" value="ECO:0007669"/>
    <property type="project" value="InterPro"/>
</dbReference>
<dbReference type="Pfam" id="PF12326">
    <property type="entry name" value="EOS1"/>
    <property type="match status" value="1"/>
</dbReference>
<keyword evidence="2" id="KW-0472">Membrane</keyword>
<dbReference type="Proteomes" id="UP000770015">
    <property type="component" value="Unassembled WGS sequence"/>
</dbReference>
<feature type="region of interest" description="Disordered" evidence="1">
    <location>
        <begin position="1"/>
        <end position="34"/>
    </location>
</feature>
<reference evidence="3" key="1">
    <citation type="journal article" date="2021" name="Nat. Commun.">
        <title>Genetic determinants of endophytism in the Arabidopsis root mycobiome.</title>
        <authorList>
            <person name="Mesny F."/>
            <person name="Miyauchi S."/>
            <person name="Thiergart T."/>
            <person name="Pickel B."/>
            <person name="Atanasova L."/>
            <person name="Karlsson M."/>
            <person name="Huettel B."/>
            <person name="Barry K.W."/>
            <person name="Haridas S."/>
            <person name="Chen C."/>
            <person name="Bauer D."/>
            <person name="Andreopoulos W."/>
            <person name="Pangilinan J."/>
            <person name="LaButti K."/>
            <person name="Riley R."/>
            <person name="Lipzen A."/>
            <person name="Clum A."/>
            <person name="Drula E."/>
            <person name="Henrissat B."/>
            <person name="Kohler A."/>
            <person name="Grigoriev I.V."/>
            <person name="Martin F.M."/>
            <person name="Hacquard S."/>
        </authorList>
    </citation>
    <scope>NUCLEOTIDE SEQUENCE</scope>
    <source>
        <strain evidence="3">MPI-SDFR-AT-0117</strain>
    </source>
</reference>
<gene>
    <name evidence="3" type="ORF">F5X68DRAFT_75324</name>
</gene>
<dbReference type="GO" id="GO:0006487">
    <property type="term" value="P:protein N-linked glycosylation"/>
    <property type="evidence" value="ECO:0007669"/>
    <property type="project" value="TreeGrafter"/>
</dbReference>
<feature type="compositionally biased region" description="Polar residues" evidence="1">
    <location>
        <begin position="16"/>
        <end position="34"/>
    </location>
</feature>
<dbReference type="EMBL" id="JAGSXJ010000008">
    <property type="protein sequence ID" value="KAH6688870.1"/>
    <property type="molecule type" value="Genomic_DNA"/>
</dbReference>
<dbReference type="PANTHER" id="PTHR28147">
    <property type="entry name" value="N-GLYCOSYLATION PROTEIN EOS1"/>
    <property type="match status" value="1"/>
</dbReference>
<organism evidence="3 4">
    <name type="scientific">Plectosphaerella plurivora</name>
    <dbReference type="NCBI Taxonomy" id="936078"/>
    <lineage>
        <taxon>Eukaryota</taxon>
        <taxon>Fungi</taxon>
        <taxon>Dikarya</taxon>
        <taxon>Ascomycota</taxon>
        <taxon>Pezizomycotina</taxon>
        <taxon>Sordariomycetes</taxon>
        <taxon>Hypocreomycetidae</taxon>
        <taxon>Glomerellales</taxon>
        <taxon>Plectosphaerellaceae</taxon>
        <taxon>Plectosphaerella</taxon>
    </lineage>
</organism>